<sequence length="293" mass="33885">MASTMLSPRSTLDSTGYDLVPLEMPPWQDEVCLYGYVLKNHDFCNPKDDHNFDLIFASLRRRAFAYAHLDSYPTIIFLAVWSPTTRRICSAANGDDKIPAPSELRAMEQEIALTGERPHWFLNDGRIFNEQNTVDDFIERELARRLPPPPSLLSVLGINRTFPWFSKEQLTPIPRVPDPKRIWLYGYKLLKASSSAGPLAMFGSSTLRKYFVYHRVLRPHTLVLYLAMYSPYTQRYLSISNGDDRIPWEHMLRALEKDLTLDEPPEWFEAEDWLDPFGGSVDGKLHVVLFCFH</sequence>
<evidence type="ECO:0000313" key="2">
    <source>
        <dbReference type="Proteomes" id="UP000636479"/>
    </source>
</evidence>
<dbReference type="RefSeq" id="XP_037216906.1">
    <property type="nucleotide sequence ID" value="XM_037367512.1"/>
</dbReference>
<gene>
    <name evidence="1" type="ORF">MIND_01094300</name>
</gene>
<name>A0A8H6S9X3_9AGAR</name>
<dbReference type="EMBL" id="JACAZF010000009">
    <property type="protein sequence ID" value="KAF7295543.1"/>
    <property type="molecule type" value="Genomic_DNA"/>
</dbReference>
<dbReference type="AlphaFoldDB" id="A0A8H6S9X3"/>
<proteinExistence type="predicted"/>
<protein>
    <submittedName>
        <fullName evidence="1">Uncharacterized protein</fullName>
    </submittedName>
</protein>
<dbReference type="Proteomes" id="UP000636479">
    <property type="component" value="Unassembled WGS sequence"/>
</dbReference>
<dbReference type="GeneID" id="59350028"/>
<evidence type="ECO:0000313" key="1">
    <source>
        <dbReference type="EMBL" id="KAF7295543.1"/>
    </source>
</evidence>
<organism evidence="1 2">
    <name type="scientific">Mycena indigotica</name>
    <dbReference type="NCBI Taxonomy" id="2126181"/>
    <lineage>
        <taxon>Eukaryota</taxon>
        <taxon>Fungi</taxon>
        <taxon>Dikarya</taxon>
        <taxon>Basidiomycota</taxon>
        <taxon>Agaricomycotina</taxon>
        <taxon>Agaricomycetes</taxon>
        <taxon>Agaricomycetidae</taxon>
        <taxon>Agaricales</taxon>
        <taxon>Marasmiineae</taxon>
        <taxon>Mycenaceae</taxon>
        <taxon>Mycena</taxon>
    </lineage>
</organism>
<accession>A0A8H6S9X3</accession>
<reference evidence="1" key="1">
    <citation type="submission" date="2020-05" db="EMBL/GenBank/DDBJ databases">
        <title>Mycena genomes resolve the evolution of fungal bioluminescence.</title>
        <authorList>
            <person name="Tsai I.J."/>
        </authorList>
    </citation>
    <scope>NUCLEOTIDE SEQUENCE</scope>
    <source>
        <strain evidence="1">171206Taipei</strain>
    </source>
</reference>
<keyword evidence="2" id="KW-1185">Reference proteome</keyword>
<comment type="caution">
    <text evidence="1">The sequence shown here is derived from an EMBL/GenBank/DDBJ whole genome shotgun (WGS) entry which is preliminary data.</text>
</comment>